<dbReference type="InterPro" id="IPR000182">
    <property type="entry name" value="GNAT_dom"/>
</dbReference>
<protein>
    <submittedName>
        <fullName evidence="2">N-acetyltransferase GCN5</fullName>
    </submittedName>
</protein>
<dbReference type="InterPro" id="IPR016181">
    <property type="entry name" value="Acyl_CoA_acyltransferase"/>
</dbReference>
<feature type="domain" description="N-acetyltransferase" evidence="1">
    <location>
        <begin position="8"/>
        <end position="146"/>
    </location>
</feature>
<evidence type="ECO:0000313" key="2">
    <source>
        <dbReference type="EMBL" id="BCT93152.1"/>
    </source>
</evidence>
<proteinExistence type="predicted"/>
<name>A0ABM7Q732_9GAMM</name>
<sequence length="166" mass="17954">MKTLTTPRLRLRQALAEDAHFLNRLMNEQGYLTNVGDRNVRSPGDAATYVATAAIYDYVNGLGFNIVETRSDAVPLGICGLVARGAPGIVEIGYAFLNEVAGQGFATEAATATALHALNELRVTELHGITGETNFRSRRVLERLGMMLIDTSSDGECTYGMRASTR</sequence>
<keyword evidence="3" id="KW-1185">Reference proteome</keyword>
<dbReference type="InterPro" id="IPR051531">
    <property type="entry name" value="N-acetyltransferase"/>
</dbReference>
<dbReference type="Gene3D" id="3.40.630.30">
    <property type="match status" value="1"/>
</dbReference>
<dbReference type="Pfam" id="PF13302">
    <property type="entry name" value="Acetyltransf_3"/>
    <property type="match status" value="1"/>
</dbReference>
<dbReference type="PANTHER" id="PTHR43792">
    <property type="entry name" value="GNAT FAMILY, PUTATIVE (AFU_ORTHOLOGUE AFUA_3G00765)-RELATED-RELATED"/>
    <property type="match status" value="1"/>
</dbReference>
<dbReference type="PANTHER" id="PTHR43792:SF1">
    <property type="entry name" value="N-ACETYLTRANSFERASE DOMAIN-CONTAINING PROTEIN"/>
    <property type="match status" value="1"/>
</dbReference>
<evidence type="ECO:0000259" key="1">
    <source>
        <dbReference type="Pfam" id="PF13302"/>
    </source>
</evidence>
<dbReference type="SUPFAM" id="SSF55729">
    <property type="entry name" value="Acyl-CoA N-acyltransferases (Nat)"/>
    <property type="match status" value="1"/>
</dbReference>
<evidence type="ECO:0000313" key="3">
    <source>
        <dbReference type="Proteomes" id="UP000681317"/>
    </source>
</evidence>
<dbReference type="Proteomes" id="UP000681317">
    <property type="component" value="Chromosome"/>
</dbReference>
<dbReference type="RefSeq" id="WP_213434094.1">
    <property type="nucleotide sequence ID" value="NZ_AP024545.1"/>
</dbReference>
<gene>
    <name evidence="2" type="ORF">LYSCAS_21760</name>
</gene>
<organism evidence="2 3">
    <name type="scientific">Noviluteimonas caseinilytica</name>
    <dbReference type="NCBI Taxonomy" id="2675101"/>
    <lineage>
        <taxon>Bacteria</taxon>
        <taxon>Pseudomonadati</taxon>
        <taxon>Pseudomonadota</taxon>
        <taxon>Gammaproteobacteria</taxon>
        <taxon>Lysobacterales</taxon>
        <taxon>Lysobacteraceae</taxon>
        <taxon>Noviluteimonas</taxon>
    </lineage>
</organism>
<reference evidence="2 3" key="1">
    <citation type="submission" date="2021-03" db="EMBL/GenBank/DDBJ databases">
        <title>Complete Genome Sequences of Two Lysobacter Strains Isolated from Sea Water (Lysobacter caseinilyticus) and Soil (Lysobacter helvus) in South Korea.</title>
        <authorList>
            <person name="Watanabe Y."/>
            <person name="Arakawa K."/>
        </authorList>
    </citation>
    <scope>NUCLEOTIDE SEQUENCE [LARGE SCALE GENOMIC DNA]</scope>
    <source>
        <strain evidence="2 3">KVB24</strain>
    </source>
</reference>
<accession>A0ABM7Q732</accession>
<dbReference type="EMBL" id="AP024545">
    <property type="protein sequence ID" value="BCT93152.1"/>
    <property type="molecule type" value="Genomic_DNA"/>
</dbReference>